<keyword evidence="3 5" id="KW-1133">Transmembrane helix</keyword>
<dbReference type="GO" id="GO:0005886">
    <property type="term" value="C:plasma membrane"/>
    <property type="evidence" value="ECO:0007669"/>
    <property type="project" value="UniProtKB-SubCell"/>
</dbReference>
<dbReference type="InterPro" id="IPR005372">
    <property type="entry name" value="UPF0182"/>
</dbReference>
<organism evidence="7 8">
    <name type="scientific">Nocardioides soli</name>
    <dbReference type="NCBI Taxonomy" id="1036020"/>
    <lineage>
        <taxon>Bacteria</taxon>
        <taxon>Bacillati</taxon>
        <taxon>Actinomycetota</taxon>
        <taxon>Actinomycetes</taxon>
        <taxon>Propionibacteriales</taxon>
        <taxon>Nocardioidaceae</taxon>
        <taxon>Nocardioides</taxon>
    </lineage>
</organism>
<dbReference type="Pfam" id="PF03699">
    <property type="entry name" value="UPF0182"/>
    <property type="match status" value="1"/>
</dbReference>
<evidence type="ECO:0000256" key="2">
    <source>
        <dbReference type="ARBA" id="ARBA00022692"/>
    </source>
</evidence>
<feature type="region of interest" description="Disordered" evidence="6">
    <location>
        <begin position="950"/>
        <end position="975"/>
    </location>
</feature>
<dbReference type="RefSeq" id="WP_183593194.1">
    <property type="nucleotide sequence ID" value="NZ_JACHWR010000002.1"/>
</dbReference>
<name>A0A7W4VXJ1_9ACTN</name>
<feature type="transmembrane region" description="Helical" evidence="5">
    <location>
        <begin position="118"/>
        <end position="137"/>
    </location>
</feature>
<evidence type="ECO:0000256" key="5">
    <source>
        <dbReference type="HAMAP-Rule" id="MF_01600"/>
    </source>
</evidence>
<dbReference type="EMBL" id="JACHWR010000002">
    <property type="protein sequence ID" value="MBB3043333.1"/>
    <property type="molecule type" value="Genomic_DNA"/>
</dbReference>
<feature type="region of interest" description="Disordered" evidence="6">
    <location>
        <begin position="1020"/>
        <end position="1063"/>
    </location>
</feature>
<dbReference type="Proteomes" id="UP000589626">
    <property type="component" value="Unassembled WGS sequence"/>
</dbReference>
<comment type="similarity">
    <text evidence="5">Belongs to the UPF0182 family.</text>
</comment>
<evidence type="ECO:0000256" key="3">
    <source>
        <dbReference type="ARBA" id="ARBA00022989"/>
    </source>
</evidence>
<feature type="compositionally biased region" description="Low complexity" evidence="6">
    <location>
        <begin position="1042"/>
        <end position="1055"/>
    </location>
</feature>
<dbReference type="AlphaFoldDB" id="A0A7W4VXJ1"/>
<feature type="transmembrane region" description="Helical" evidence="5">
    <location>
        <begin position="286"/>
        <end position="307"/>
    </location>
</feature>
<comment type="caution">
    <text evidence="7">The sequence shown here is derived from an EMBL/GenBank/DDBJ whole genome shotgun (WGS) entry which is preliminary data.</text>
</comment>
<protein>
    <recommendedName>
        <fullName evidence="5">UPF0182 protein FHU40_003151</fullName>
    </recommendedName>
</protein>
<evidence type="ECO:0000313" key="8">
    <source>
        <dbReference type="Proteomes" id="UP000589626"/>
    </source>
</evidence>
<keyword evidence="4 5" id="KW-0472">Membrane</keyword>
<feature type="compositionally biased region" description="Polar residues" evidence="6">
    <location>
        <begin position="538"/>
        <end position="558"/>
    </location>
</feature>
<evidence type="ECO:0000256" key="1">
    <source>
        <dbReference type="ARBA" id="ARBA00022475"/>
    </source>
</evidence>
<keyword evidence="1 5" id="KW-1003">Cell membrane</keyword>
<dbReference type="HAMAP" id="MF_01600">
    <property type="entry name" value="UPF0182"/>
    <property type="match status" value="1"/>
</dbReference>
<comment type="subcellular location">
    <subcellularLocation>
        <location evidence="5">Cell membrane</location>
        <topology evidence="5">Multi-pass membrane protein</topology>
    </subcellularLocation>
</comment>
<feature type="transmembrane region" description="Helical" evidence="5">
    <location>
        <begin position="210"/>
        <end position="231"/>
    </location>
</feature>
<feature type="transmembrane region" description="Helical" evidence="5">
    <location>
        <begin position="64"/>
        <end position="90"/>
    </location>
</feature>
<feature type="transmembrane region" description="Helical" evidence="5">
    <location>
        <begin position="23"/>
        <end position="44"/>
    </location>
</feature>
<dbReference type="PANTHER" id="PTHR39344">
    <property type="entry name" value="UPF0182 PROTEIN SLL1060"/>
    <property type="match status" value="1"/>
</dbReference>
<feature type="transmembrane region" description="Helical" evidence="5">
    <location>
        <begin position="258"/>
        <end position="279"/>
    </location>
</feature>
<sequence>MSELFDEESREAPPPRGSRRSRALIITAIVLVLAFLGLSTFASLYTDRLWYKAGGYSGVFTTLFWTRTGLFLVFGAVMGLVVGLNIYLAFRFRPFFRPNSPEQTGLDRYRDAVTPIRTWLLVGISVVLGAFAGSSAIGEWRSYLLWRNGGSFGQRDEWFDKDIGFYVFDLPWLHYLIDYSMAVLVVALIAAVVVHYLYGGIRLQTSRDRLSGAAQVQISVLLGLFVLVKAADYWLDRFDLVTRSGSLVTGMNYTGHNAILPSKNILLGIAVICAVLFFVNVWRRTWLLPSVGLALLAVSAILLGLIWPGIVQQFQVKPSEADKEAPYIDANIKATREAYAIDDDNVEVTEYTKKAESTDATADAFASLLGQTSSAPLVDPQLVRQTFEQQQQARVYYSVADVLDVDRYTIDDTERALVLGVRELDQDKINTGDKNWSNLHTVYTHGNGVIAAYANQRPADNGPEKTDIQWAEGIQNNSQRTLSEAVGDYETRVYFGEQSPDYSIVGKAAPSDPSVELDLSVGGEAADTGSADAPSDAPTDSPSETPSDAPTDSASETPSVAPEDTTGNTDAEDRTTTYDGKGGVHIGGFFNKLMYAVKFGEPNFLLSERVNENSQVLYNRNPRDRVEKFAPWLTIDGDAYPVIVDGRILWVLDGYTATDRYPNSQRESFETMTDDSLQDKTGLRTLPTDEVNYMRNAVKATVDAYDGTVTLYEWDEEDPILKAWESAFPGTVQPRSDIPEDLLSHLRYPQDLFKAQRYQYARYHVTDPGDFYQGNDRWEVPEDPNSRGSFLQPPYRLFVNQAAADGAQRNVWSLTTDFVPYGKSNLAAFVSVDSDATDPENYGKFRVLEIQNAQTNGPSLIASEFAGNQDVRNALLPFQQGGNPPLYGNLLTIPVEGGLIYVEPVYAQRTGSTGGYPILQYVLVSYGDQVGIGQTLREALADALGVENANVTPGGNNGGGNGKGGGKGGGGEPQGTISQQIAVLLAKAEASFEAADQAQRAGNTVRWAQLMDRGKDFVSQAVELADQLPESPPAGEGGQGGQPTEPAQPSGSPEPTESPSPSS</sequence>
<evidence type="ECO:0000256" key="6">
    <source>
        <dbReference type="SAM" id="MobiDB-lite"/>
    </source>
</evidence>
<feature type="region of interest" description="Disordered" evidence="6">
    <location>
        <begin position="524"/>
        <end position="580"/>
    </location>
</feature>
<reference evidence="7 8" key="1">
    <citation type="submission" date="2020-08" db="EMBL/GenBank/DDBJ databases">
        <title>Sequencing the genomes of 1000 actinobacteria strains.</title>
        <authorList>
            <person name="Klenk H.-P."/>
        </authorList>
    </citation>
    <scope>NUCLEOTIDE SEQUENCE [LARGE SCALE GENOMIC DNA]</scope>
    <source>
        <strain evidence="7 8">DSM 105498</strain>
    </source>
</reference>
<feature type="compositionally biased region" description="Gly residues" evidence="6">
    <location>
        <begin position="955"/>
        <end position="973"/>
    </location>
</feature>
<evidence type="ECO:0000256" key="4">
    <source>
        <dbReference type="ARBA" id="ARBA00023136"/>
    </source>
</evidence>
<gene>
    <name evidence="7" type="ORF">FHU40_003151</name>
</gene>
<proteinExistence type="inferred from homology"/>
<keyword evidence="2 5" id="KW-0812">Transmembrane</keyword>
<evidence type="ECO:0000313" key="7">
    <source>
        <dbReference type="EMBL" id="MBB3043333.1"/>
    </source>
</evidence>
<dbReference type="GO" id="GO:0005576">
    <property type="term" value="C:extracellular region"/>
    <property type="evidence" value="ECO:0007669"/>
    <property type="project" value="TreeGrafter"/>
</dbReference>
<keyword evidence="8" id="KW-1185">Reference proteome</keyword>
<accession>A0A7W4VXJ1</accession>
<feature type="transmembrane region" description="Helical" evidence="5">
    <location>
        <begin position="179"/>
        <end position="198"/>
    </location>
</feature>
<dbReference type="PANTHER" id="PTHR39344:SF1">
    <property type="entry name" value="UPF0182 PROTEIN SLL1060"/>
    <property type="match status" value="1"/>
</dbReference>